<reference evidence="3 4" key="1">
    <citation type="journal article" date="2016" name="Nat. Commun.">
        <title>Thousands of microbial genomes shed light on interconnected biogeochemical processes in an aquifer system.</title>
        <authorList>
            <person name="Anantharaman K."/>
            <person name="Brown C.T."/>
            <person name="Hug L.A."/>
            <person name="Sharon I."/>
            <person name="Castelle C.J."/>
            <person name="Probst A.J."/>
            <person name="Thomas B.C."/>
            <person name="Singh A."/>
            <person name="Wilkins M.J."/>
            <person name="Karaoz U."/>
            <person name="Brodie E.L."/>
            <person name="Williams K.H."/>
            <person name="Hubbard S.S."/>
            <person name="Banfield J.F."/>
        </authorList>
    </citation>
    <scope>NUCLEOTIDE SEQUENCE [LARGE SCALE GENOMIC DNA]</scope>
</reference>
<proteinExistence type="predicted"/>
<name>A0A1G2KLZ9_9BACT</name>
<protein>
    <recommendedName>
        <fullName evidence="2">DUF2914 domain-containing protein</fullName>
    </recommendedName>
</protein>
<feature type="transmembrane region" description="Helical" evidence="1">
    <location>
        <begin position="77"/>
        <end position="100"/>
    </location>
</feature>
<feature type="domain" description="DUF2914" evidence="2">
    <location>
        <begin position="283"/>
        <end position="350"/>
    </location>
</feature>
<feature type="transmembrane region" description="Helical" evidence="1">
    <location>
        <begin position="106"/>
        <end position="126"/>
    </location>
</feature>
<evidence type="ECO:0000256" key="1">
    <source>
        <dbReference type="SAM" id="Phobius"/>
    </source>
</evidence>
<keyword evidence="1" id="KW-1133">Transmembrane helix</keyword>
<feature type="transmembrane region" description="Helical" evidence="1">
    <location>
        <begin position="21"/>
        <end position="40"/>
    </location>
</feature>
<feature type="transmembrane region" description="Helical" evidence="1">
    <location>
        <begin position="133"/>
        <end position="156"/>
    </location>
</feature>
<dbReference type="Proteomes" id="UP000179023">
    <property type="component" value="Unassembled WGS sequence"/>
</dbReference>
<comment type="caution">
    <text evidence="3">The sequence shown here is derived from an EMBL/GenBank/DDBJ whole genome shotgun (WGS) entry which is preliminary data.</text>
</comment>
<keyword evidence="1" id="KW-0812">Transmembrane</keyword>
<feature type="transmembrane region" description="Helical" evidence="1">
    <location>
        <begin position="46"/>
        <end position="65"/>
    </location>
</feature>
<dbReference type="InterPro" id="IPR022606">
    <property type="entry name" value="DUF2914"/>
</dbReference>
<dbReference type="EMBL" id="MHQI01000016">
    <property type="protein sequence ID" value="OHA00416.1"/>
    <property type="molecule type" value="Genomic_DNA"/>
</dbReference>
<dbReference type="Pfam" id="PF11141">
    <property type="entry name" value="DUF2914"/>
    <property type="match status" value="1"/>
</dbReference>
<organism evidence="3 4">
    <name type="scientific">Candidatus Sungbacteria bacterium RIFCSPHIGHO2_02_FULL_47_11</name>
    <dbReference type="NCBI Taxonomy" id="1802270"/>
    <lineage>
        <taxon>Bacteria</taxon>
        <taxon>Candidatus Sungiibacteriota</taxon>
    </lineage>
</organism>
<dbReference type="STRING" id="1802270.A3C07_01010"/>
<evidence type="ECO:0000313" key="3">
    <source>
        <dbReference type="EMBL" id="OHA00416.1"/>
    </source>
</evidence>
<feature type="transmembrane region" description="Helical" evidence="1">
    <location>
        <begin position="194"/>
        <end position="213"/>
    </location>
</feature>
<sequence>MQFFEYLTERYEKYEHHLSSVAFLFGFLWDNIMLTRIDLLLDNIVLSSYIIIAGIAIVVLNAHNAGRLRHPRIETHAPFLLPLLMQFAFGGLFSGFFIFYSRSGALATSIPFLIFLAALLVGNEFFRKHYSRFVFHISVFFIALFSYAIFFIPVILGKMGPRVFLLSGLVSIIIIGGILIVLSRAAPGRLRESSRMLLGSIAGLYFLFNIFYFTNIIPPVPLSLKEIGVYHSVARTDIGEYLVESESVPRHRFFRRTPQAFQRTENAPVYIYSAVFAPTKLATKIFHRWAYYDDAARKWITTDRLGFSIKGGRDGGYRGFTIKRNAIDGKWRVDVVTERDQLLGRIKFRVVDVAEPPHLETTIY</sequence>
<evidence type="ECO:0000259" key="2">
    <source>
        <dbReference type="Pfam" id="PF11141"/>
    </source>
</evidence>
<keyword evidence="1" id="KW-0472">Membrane</keyword>
<accession>A0A1G2KLZ9</accession>
<gene>
    <name evidence="3" type="ORF">A3C07_01010</name>
</gene>
<evidence type="ECO:0000313" key="4">
    <source>
        <dbReference type="Proteomes" id="UP000179023"/>
    </source>
</evidence>
<dbReference type="AlphaFoldDB" id="A0A1G2KLZ9"/>
<feature type="transmembrane region" description="Helical" evidence="1">
    <location>
        <begin position="162"/>
        <end position="182"/>
    </location>
</feature>